<accession>A0A0J8S788</accession>
<evidence type="ECO:0000313" key="3">
    <source>
        <dbReference type="Proteomes" id="UP000054563"/>
    </source>
</evidence>
<name>A0A0J8S788_COCIT</name>
<dbReference type="SUPFAM" id="SSF56112">
    <property type="entry name" value="Protein kinase-like (PK-like)"/>
    <property type="match status" value="1"/>
</dbReference>
<dbReference type="OrthoDB" id="4496730at2759"/>
<dbReference type="PROSITE" id="PS50011">
    <property type="entry name" value="PROTEIN_KINASE_DOM"/>
    <property type="match status" value="1"/>
</dbReference>
<reference evidence="3" key="1">
    <citation type="journal article" date="2010" name="Genome Res.">
        <title>Population genomic sequencing of Coccidioides fungi reveals recent hybridization and transposon control.</title>
        <authorList>
            <person name="Neafsey D.E."/>
            <person name="Barker B.M."/>
            <person name="Sharpton T.J."/>
            <person name="Stajich J.E."/>
            <person name="Park D.J."/>
            <person name="Whiston E."/>
            <person name="Hung C.-Y."/>
            <person name="McMahan C."/>
            <person name="White J."/>
            <person name="Sykes S."/>
            <person name="Heiman D."/>
            <person name="Young S."/>
            <person name="Zeng Q."/>
            <person name="Abouelleil A."/>
            <person name="Aftuck L."/>
            <person name="Bessette D."/>
            <person name="Brown A."/>
            <person name="FitzGerald M."/>
            <person name="Lui A."/>
            <person name="Macdonald J.P."/>
            <person name="Priest M."/>
            <person name="Orbach M.J."/>
            <person name="Galgiani J.N."/>
            <person name="Kirkland T.N."/>
            <person name="Cole G.T."/>
            <person name="Birren B.W."/>
            <person name="Henn M.R."/>
            <person name="Taylor J.W."/>
            <person name="Rounsley S.D."/>
        </authorList>
    </citation>
    <scope>NUCLEOTIDE SEQUENCE [LARGE SCALE GENOMIC DNA]</scope>
    <source>
        <strain evidence="3">H538.4</strain>
    </source>
</reference>
<feature type="domain" description="Protein kinase" evidence="1">
    <location>
        <begin position="37"/>
        <end position="183"/>
    </location>
</feature>
<dbReference type="InterPro" id="IPR000719">
    <property type="entry name" value="Prot_kinase_dom"/>
</dbReference>
<dbReference type="AlphaFoldDB" id="A0A0J8S788"/>
<gene>
    <name evidence="2" type="ORF">CIHG_10554</name>
</gene>
<dbReference type="InterPro" id="IPR011009">
    <property type="entry name" value="Kinase-like_dom_sf"/>
</dbReference>
<dbReference type="GO" id="GO:0005524">
    <property type="term" value="F:ATP binding"/>
    <property type="evidence" value="ECO:0007669"/>
    <property type="project" value="InterPro"/>
</dbReference>
<dbReference type="Gene3D" id="1.10.510.10">
    <property type="entry name" value="Transferase(Phosphotransferase) domain 1"/>
    <property type="match status" value="1"/>
</dbReference>
<protein>
    <recommendedName>
        <fullName evidence="1">Protein kinase domain-containing protein</fullName>
    </recommendedName>
</protein>
<dbReference type="GO" id="GO:0004672">
    <property type="term" value="F:protein kinase activity"/>
    <property type="evidence" value="ECO:0007669"/>
    <property type="project" value="InterPro"/>
</dbReference>
<organism evidence="2 3">
    <name type="scientific">Coccidioides immitis H538.4</name>
    <dbReference type="NCBI Taxonomy" id="396776"/>
    <lineage>
        <taxon>Eukaryota</taxon>
        <taxon>Fungi</taxon>
        <taxon>Dikarya</taxon>
        <taxon>Ascomycota</taxon>
        <taxon>Pezizomycotina</taxon>
        <taxon>Eurotiomycetes</taxon>
        <taxon>Eurotiomycetidae</taxon>
        <taxon>Onygenales</taxon>
        <taxon>Onygenaceae</taxon>
        <taxon>Coccidioides</taxon>
    </lineage>
</organism>
<dbReference type="STRING" id="396776.A0A0J8S788"/>
<dbReference type="VEuPathDB" id="FungiDB:CIHG_10554"/>
<dbReference type="EMBL" id="DS017192">
    <property type="protein sequence ID" value="KMU92736.1"/>
    <property type="molecule type" value="Genomic_DNA"/>
</dbReference>
<dbReference type="Proteomes" id="UP000054563">
    <property type="component" value="Unassembled WGS sequence"/>
</dbReference>
<evidence type="ECO:0000259" key="1">
    <source>
        <dbReference type="PROSITE" id="PS50011"/>
    </source>
</evidence>
<proteinExistence type="predicted"/>
<sequence>MPWGKSEMPWGNSKNLFTFFISSSIASSNVYGDYEALMFIPGLAEVYLEVIAPGRSMTTERAIFLKIGSTPARVASLSAEEQILCDLVGLPGVLQLLWSEIAPGHAVVATEPMLGTIYDQAGRQLALDLILSLADQLLSRLGLIHSRSISHGNVTPHVLAMGGESWQTRQIFITDFQRAKKNR</sequence>
<evidence type="ECO:0000313" key="2">
    <source>
        <dbReference type="EMBL" id="KMU92736.1"/>
    </source>
</evidence>